<feature type="region of interest" description="Disordered" evidence="1">
    <location>
        <begin position="1"/>
        <end position="65"/>
    </location>
</feature>
<accession>K8ED66</accession>
<feature type="compositionally biased region" description="Polar residues" evidence="1">
    <location>
        <begin position="8"/>
        <end position="19"/>
    </location>
</feature>
<reference evidence="2 3" key="1">
    <citation type="submission" date="2011-10" db="EMBL/GenBank/DDBJ databases">
        <authorList>
            <person name="Genoscope - CEA"/>
        </authorList>
    </citation>
    <scope>NUCLEOTIDE SEQUENCE [LARGE SCALE GENOMIC DNA]</scope>
    <source>
        <strain evidence="2 3">RCC 1105</strain>
    </source>
</reference>
<dbReference type="Proteomes" id="UP000198341">
    <property type="component" value="Chromosome 4"/>
</dbReference>
<dbReference type="KEGG" id="bpg:Bathy04g01560"/>
<organism evidence="2 3">
    <name type="scientific">Bathycoccus prasinos</name>
    <dbReference type="NCBI Taxonomy" id="41875"/>
    <lineage>
        <taxon>Eukaryota</taxon>
        <taxon>Viridiplantae</taxon>
        <taxon>Chlorophyta</taxon>
        <taxon>Mamiellophyceae</taxon>
        <taxon>Mamiellales</taxon>
        <taxon>Bathycoccaceae</taxon>
        <taxon>Bathycoccus</taxon>
    </lineage>
</organism>
<proteinExistence type="predicted"/>
<protein>
    <submittedName>
        <fullName evidence="2">Uncharacterized protein</fullName>
    </submittedName>
</protein>
<name>K8ED66_9CHLO</name>
<feature type="compositionally biased region" description="Basic and acidic residues" evidence="1">
    <location>
        <begin position="24"/>
        <end position="47"/>
    </location>
</feature>
<gene>
    <name evidence="2" type="ORF">Bathy04g01560</name>
</gene>
<keyword evidence="3" id="KW-1185">Reference proteome</keyword>
<evidence type="ECO:0000256" key="1">
    <source>
        <dbReference type="SAM" id="MobiDB-lite"/>
    </source>
</evidence>
<dbReference type="AlphaFoldDB" id="K8ED66"/>
<evidence type="ECO:0000313" key="2">
    <source>
        <dbReference type="EMBL" id="CCO15926.1"/>
    </source>
</evidence>
<sequence>MRDDSETFKNSLAGQSNWNAYEGGDEKPLTPEEKKAKNAKEDAEAAARRAASAAKMAAERKAAGA</sequence>
<dbReference type="RefSeq" id="XP_007513401.1">
    <property type="nucleotide sequence ID" value="XM_007513339.1"/>
</dbReference>
<dbReference type="EMBL" id="FO082275">
    <property type="protein sequence ID" value="CCO15926.1"/>
    <property type="molecule type" value="Genomic_DNA"/>
</dbReference>
<evidence type="ECO:0000313" key="3">
    <source>
        <dbReference type="Proteomes" id="UP000198341"/>
    </source>
</evidence>
<dbReference type="GeneID" id="19016181"/>